<evidence type="ECO:0000313" key="2">
    <source>
        <dbReference type="EMBL" id="OBG26962.1"/>
    </source>
</evidence>
<evidence type="ECO:0000313" key="3">
    <source>
        <dbReference type="Proteomes" id="UP000092086"/>
    </source>
</evidence>
<name>A0ABD6NST7_9MYCO</name>
<protein>
    <submittedName>
        <fullName evidence="2">Uncharacterized protein</fullName>
    </submittedName>
</protein>
<dbReference type="Proteomes" id="UP000092086">
    <property type="component" value="Unassembled WGS sequence"/>
</dbReference>
<evidence type="ECO:0000256" key="1">
    <source>
        <dbReference type="SAM" id="MobiDB-lite"/>
    </source>
</evidence>
<accession>A0ABD6NST7</accession>
<dbReference type="EMBL" id="LZIT01000347">
    <property type="protein sequence ID" value="OBG26962.1"/>
    <property type="molecule type" value="Genomic_DNA"/>
</dbReference>
<dbReference type="AlphaFoldDB" id="A0ABD6NST7"/>
<reference evidence="2 3" key="1">
    <citation type="submission" date="2016-06" db="EMBL/GenBank/DDBJ databases">
        <authorList>
            <person name="Sutton G."/>
            <person name="Brinkac L."/>
            <person name="Sanka R."/>
            <person name="Adams M."/>
            <person name="Lau E."/>
            <person name="Sam S."/>
            <person name="Sreng N."/>
            <person name="Him V."/>
            <person name="Kerleguer A."/>
            <person name="Cheng S."/>
        </authorList>
    </citation>
    <scope>NUCLEOTIDE SEQUENCE [LARGE SCALE GENOMIC DNA]</scope>
    <source>
        <strain evidence="2 3">E2978</strain>
    </source>
</reference>
<feature type="region of interest" description="Disordered" evidence="1">
    <location>
        <begin position="58"/>
        <end position="77"/>
    </location>
</feature>
<proteinExistence type="predicted"/>
<sequence>MVARVKDQSFYLRVLAAVVTDVRELASAVVSSTLNAALKDNAARAVREYLVGLMPSGPLAPKPRSCASIPLWDNQQP</sequence>
<gene>
    <name evidence="2" type="ORF">A5672_05695</name>
</gene>
<organism evidence="2 3">
    <name type="scientific">Mycobacterium alsense</name>
    <dbReference type="NCBI Taxonomy" id="324058"/>
    <lineage>
        <taxon>Bacteria</taxon>
        <taxon>Bacillati</taxon>
        <taxon>Actinomycetota</taxon>
        <taxon>Actinomycetes</taxon>
        <taxon>Mycobacteriales</taxon>
        <taxon>Mycobacteriaceae</taxon>
        <taxon>Mycobacterium</taxon>
    </lineage>
</organism>
<comment type="caution">
    <text evidence="2">The sequence shown here is derived from an EMBL/GenBank/DDBJ whole genome shotgun (WGS) entry which is preliminary data.</text>
</comment>